<dbReference type="Pfam" id="PF00166">
    <property type="entry name" value="Cpn10"/>
    <property type="match status" value="1"/>
</dbReference>
<dbReference type="GO" id="GO:0051087">
    <property type="term" value="F:protein-folding chaperone binding"/>
    <property type="evidence" value="ECO:0007669"/>
    <property type="project" value="TreeGrafter"/>
</dbReference>
<dbReference type="InterPro" id="IPR018369">
    <property type="entry name" value="Chaprnonin_Cpn10_CS"/>
</dbReference>
<dbReference type="InterPro" id="IPR011032">
    <property type="entry name" value="GroES-like_sf"/>
</dbReference>
<dbReference type="GO" id="GO:0046872">
    <property type="term" value="F:metal ion binding"/>
    <property type="evidence" value="ECO:0007669"/>
    <property type="project" value="TreeGrafter"/>
</dbReference>
<dbReference type="PRINTS" id="PR00297">
    <property type="entry name" value="CHAPERONIN10"/>
</dbReference>
<evidence type="ECO:0000256" key="1">
    <source>
        <dbReference type="ARBA" id="ARBA00006975"/>
    </source>
</evidence>
<evidence type="ECO:0000313" key="5">
    <source>
        <dbReference type="EMBL" id="PIT86344.1"/>
    </source>
</evidence>
<dbReference type="SUPFAM" id="SSF50129">
    <property type="entry name" value="GroES-like"/>
    <property type="match status" value="1"/>
</dbReference>
<dbReference type="FunFam" id="2.30.33.40:FF:000001">
    <property type="entry name" value="10 kDa chaperonin"/>
    <property type="match status" value="1"/>
</dbReference>
<comment type="caution">
    <text evidence="5">The sequence shown here is derived from an EMBL/GenBank/DDBJ whole genome shotgun (WGS) entry which is preliminary data.</text>
</comment>
<dbReference type="CDD" id="cd00320">
    <property type="entry name" value="cpn10"/>
    <property type="match status" value="1"/>
</dbReference>
<proteinExistence type="inferred from homology"/>
<evidence type="ECO:0000256" key="3">
    <source>
        <dbReference type="HAMAP-Rule" id="MF_00580"/>
    </source>
</evidence>
<dbReference type="SMART" id="SM00883">
    <property type="entry name" value="Cpn10"/>
    <property type="match status" value="1"/>
</dbReference>
<dbReference type="Gene3D" id="2.30.33.40">
    <property type="entry name" value="GroES chaperonin"/>
    <property type="match status" value="1"/>
</dbReference>
<dbReference type="GO" id="GO:0005524">
    <property type="term" value="F:ATP binding"/>
    <property type="evidence" value="ECO:0007669"/>
    <property type="project" value="InterPro"/>
</dbReference>
<dbReference type="HAMAP" id="MF_00580">
    <property type="entry name" value="CH10"/>
    <property type="match status" value="1"/>
</dbReference>
<accession>A0A2M6W0L3</accession>
<keyword evidence="2 3" id="KW-0143">Chaperone</keyword>
<comment type="function">
    <text evidence="3 4">Together with the chaperonin GroEL, plays an essential role in assisting protein folding. The GroEL-GroES system forms a nano-cage that allows encapsulation of the non-native substrate proteins and provides a physical environment optimized to promote and accelerate protein folding. GroES binds to the apical surface of the GroEL ring, thereby capping the opening of the GroEL channel.</text>
</comment>
<organism evidence="5 6">
    <name type="scientific">Candidatus Magasanikbacteria bacterium CG10_big_fil_rev_8_21_14_0_10_43_6</name>
    <dbReference type="NCBI Taxonomy" id="1974650"/>
    <lineage>
        <taxon>Bacteria</taxon>
        <taxon>Candidatus Magasanikiibacteriota</taxon>
    </lineage>
</organism>
<name>A0A2M6W0L3_9BACT</name>
<reference evidence="6" key="1">
    <citation type="submission" date="2017-09" db="EMBL/GenBank/DDBJ databases">
        <title>Depth-based differentiation of microbial function through sediment-hosted aquifers and enrichment of novel symbionts in the deep terrestrial subsurface.</title>
        <authorList>
            <person name="Probst A.J."/>
            <person name="Ladd B."/>
            <person name="Jarett J.K."/>
            <person name="Geller-Mcgrath D.E."/>
            <person name="Sieber C.M.K."/>
            <person name="Emerson J.B."/>
            <person name="Anantharaman K."/>
            <person name="Thomas B.C."/>
            <person name="Malmstrom R."/>
            <person name="Stieglmeier M."/>
            <person name="Klingl A."/>
            <person name="Woyke T."/>
            <person name="Ryan C.M."/>
            <person name="Banfield J.F."/>
        </authorList>
    </citation>
    <scope>NUCLEOTIDE SEQUENCE [LARGE SCALE GENOMIC DNA]</scope>
</reference>
<dbReference type="NCBIfam" id="NF001531">
    <property type="entry name" value="PRK00364.2-2"/>
    <property type="match status" value="1"/>
</dbReference>
<comment type="subunit">
    <text evidence="3">Heptamer of 7 subunits arranged in a ring. Interacts with the chaperonin GroEL.</text>
</comment>
<dbReference type="GO" id="GO:0044183">
    <property type="term" value="F:protein folding chaperone"/>
    <property type="evidence" value="ECO:0007669"/>
    <property type="project" value="InterPro"/>
</dbReference>
<protein>
    <recommendedName>
        <fullName evidence="3">Co-chaperonin GroES</fullName>
    </recommendedName>
    <alternativeName>
        <fullName evidence="3">10 kDa chaperonin</fullName>
    </alternativeName>
    <alternativeName>
        <fullName evidence="3">Chaperonin-10</fullName>
        <shortName evidence="3">Cpn10</shortName>
    </alternativeName>
</protein>
<evidence type="ECO:0000313" key="6">
    <source>
        <dbReference type="Proteomes" id="UP000229362"/>
    </source>
</evidence>
<dbReference type="PANTHER" id="PTHR10772">
    <property type="entry name" value="10 KDA HEAT SHOCK PROTEIN"/>
    <property type="match status" value="1"/>
</dbReference>
<dbReference type="PROSITE" id="PS00681">
    <property type="entry name" value="CHAPERONINS_CPN10"/>
    <property type="match status" value="1"/>
</dbReference>
<evidence type="ECO:0000256" key="2">
    <source>
        <dbReference type="ARBA" id="ARBA00023186"/>
    </source>
</evidence>
<dbReference type="InterPro" id="IPR020818">
    <property type="entry name" value="Chaperonin_GroES"/>
</dbReference>
<dbReference type="Proteomes" id="UP000229362">
    <property type="component" value="Unassembled WGS sequence"/>
</dbReference>
<keyword evidence="3" id="KW-0963">Cytoplasm</keyword>
<dbReference type="AlphaFoldDB" id="A0A2M6W0L3"/>
<dbReference type="NCBIfam" id="NF001533">
    <property type="entry name" value="PRK00364.2-4"/>
    <property type="match status" value="1"/>
</dbReference>
<comment type="subcellular location">
    <subcellularLocation>
        <location evidence="3">Cytoplasm</location>
    </subcellularLocation>
</comment>
<sequence>MQVKPLGNRVLVQLMKEEEVTKSGIVLPDSVDKEKKTEGTVVAVGTGKINDNGTPIAIPVSVGQKVLVKTWGGDEVTMDGEEYKIFDADDLLAVIE</sequence>
<dbReference type="GO" id="GO:0005737">
    <property type="term" value="C:cytoplasm"/>
    <property type="evidence" value="ECO:0007669"/>
    <property type="project" value="UniProtKB-SubCell"/>
</dbReference>
<dbReference type="GO" id="GO:0051082">
    <property type="term" value="F:unfolded protein binding"/>
    <property type="evidence" value="ECO:0007669"/>
    <property type="project" value="TreeGrafter"/>
</dbReference>
<evidence type="ECO:0000256" key="4">
    <source>
        <dbReference type="RuleBase" id="RU000535"/>
    </source>
</evidence>
<dbReference type="PANTHER" id="PTHR10772:SF63">
    <property type="entry name" value="20 KDA CHAPERONIN, CHLOROPLASTIC"/>
    <property type="match status" value="1"/>
</dbReference>
<comment type="similarity">
    <text evidence="1 3 4">Belongs to the GroES chaperonin family.</text>
</comment>
<dbReference type="EMBL" id="PFBZ01000159">
    <property type="protein sequence ID" value="PIT86344.1"/>
    <property type="molecule type" value="Genomic_DNA"/>
</dbReference>
<gene>
    <name evidence="3" type="primary">groES</name>
    <name evidence="3" type="synonym">groS</name>
    <name evidence="5" type="ORF">COU33_03710</name>
</gene>
<dbReference type="InterPro" id="IPR037124">
    <property type="entry name" value="Chaperonin_GroES_sf"/>
</dbReference>